<evidence type="ECO:0000256" key="1">
    <source>
        <dbReference type="ARBA" id="ARBA00007692"/>
    </source>
</evidence>
<evidence type="ECO:0000313" key="5">
    <source>
        <dbReference type="Proteomes" id="UP001152561"/>
    </source>
</evidence>
<organism evidence="4 5">
    <name type="scientific">Anisodus acutangulus</name>
    <dbReference type="NCBI Taxonomy" id="402998"/>
    <lineage>
        <taxon>Eukaryota</taxon>
        <taxon>Viridiplantae</taxon>
        <taxon>Streptophyta</taxon>
        <taxon>Embryophyta</taxon>
        <taxon>Tracheophyta</taxon>
        <taxon>Spermatophyta</taxon>
        <taxon>Magnoliopsida</taxon>
        <taxon>eudicotyledons</taxon>
        <taxon>Gunneridae</taxon>
        <taxon>Pentapetalae</taxon>
        <taxon>asterids</taxon>
        <taxon>lamiids</taxon>
        <taxon>Solanales</taxon>
        <taxon>Solanaceae</taxon>
        <taxon>Solanoideae</taxon>
        <taxon>Hyoscyameae</taxon>
        <taxon>Anisodus</taxon>
    </lineage>
</organism>
<keyword evidence="3" id="KW-0809">Transit peptide</keyword>
<proteinExistence type="inferred from homology"/>
<evidence type="ECO:0000256" key="2">
    <source>
        <dbReference type="ARBA" id="ARBA00022472"/>
    </source>
</evidence>
<comment type="caution">
    <text evidence="4">The sequence shown here is derived from an EMBL/GenBank/DDBJ whole genome shotgun (WGS) entry which is preliminary data.</text>
</comment>
<dbReference type="Proteomes" id="UP001152561">
    <property type="component" value="Unassembled WGS sequence"/>
</dbReference>
<dbReference type="InterPro" id="IPR003690">
    <property type="entry name" value="MTERF"/>
</dbReference>
<accession>A0A9Q1RMI2</accession>
<name>A0A9Q1RMI2_9SOLA</name>
<dbReference type="PANTHER" id="PTHR13068">
    <property type="entry name" value="CGI-12 PROTEIN-RELATED"/>
    <property type="match status" value="1"/>
</dbReference>
<comment type="similarity">
    <text evidence="1">Belongs to the mTERF family.</text>
</comment>
<reference evidence="5" key="1">
    <citation type="journal article" date="2023" name="Proc. Natl. Acad. Sci. U.S.A.">
        <title>Genomic and structural basis for evolution of tropane alkaloid biosynthesis.</title>
        <authorList>
            <person name="Wanga Y.-J."/>
            <person name="Taina T."/>
            <person name="Yua J.-Y."/>
            <person name="Lia J."/>
            <person name="Xua B."/>
            <person name="Chenc J."/>
            <person name="D'Auriad J.C."/>
            <person name="Huanga J.-P."/>
            <person name="Huanga S.-X."/>
        </authorList>
    </citation>
    <scope>NUCLEOTIDE SEQUENCE [LARGE SCALE GENOMIC DNA]</scope>
    <source>
        <strain evidence="5">cv. KIB-2019</strain>
    </source>
</reference>
<dbReference type="OrthoDB" id="637682at2759"/>
<gene>
    <name evidence="4" type="ORF">K7X08_031198</name>
</gene>
<evidence type="ECO:0000256" key="3">
    <source>
        <dbReference type="ARBA" id="ARBA00022946"/>
    </source>
</evidence>
<dbReference type="AlphaFoldDB" id="A0A9Q1RMI2"/>
<dbReference type="Pfam" id="PF02536">
    <property type="entry name" value="mTERF"/>
    <property type="match status" value="1"/>
</dbReference>
<dbReference type="GO" id="GO:0003676">
    <property type="term" value="F:nucleic acid binding"/>
    <property type="evidence" value="ECO:0007669"/>
    <property type="project" value="InterPro"/>
</dbReference>
<keyword evidence="2" id="KW-0806">Transcription termination</keyword>
<keyword evidence="2" id="KW-0804">Transcription</keyword>
<sequence>MFVIQLRSRCLYTHLHYLHSVPAGPFSSFCFSFSSLSKVVTENSAQNGNKENRVLVNYLVNTLDFPKSKALAVSYRFHWVRSVEKPELVVHFFKSIGFTDAQIQSIVQSVPGILIADVEKTLKPKIQLFQELDITSSDMCKLMSSHANLLTRSLEKAIKPSIEVLNKVLINESIGVVGSRLSLLLKNQPRLFALPESELKRRVSKLQDIGFSTNSRVFLHGLYTLGSITHETFLRKLKLFQSFGFSKYNCMEMFRKAPSLFRTSEEKIRLGLEFLETMKLKKSSLVQHPALLMFSMTKRVIPRYQVLQLIKSKKLVKKVPCFPSVMYLPERLLLEQYVSRFTETKEELLMAYKGHSLDLGEE</sequence>
<dbReference type="GO" id="GO:0006353">
    <property type="term" value="P:DNA-templated transcription termination"/>
    <property type="evidence" value="ECO:0007669"/>
    <property type="project" value="UniProtKB-KW"/>
</dbReference>
<dbReference type="PANTHER" id="PTHR13068:SF173">
    <property type="entry name" value="EMB|CAB62602.1"/>
    <property type="match status" value="1"/>
</dbReference>
<protein>
    <submittedName>
        <fullName evidence="4">Uncharacterized protein</fullName>
    </submittedName>
</protein>
<evidence type="ECO:0000313" key="4">
    <source>
        <dbReference type="EMBL" id="KAJ8562746.1"/>
    </source>
</evidence>
<dbReference type="SMART" id="SM00733">
    <property type="entry name" value="Mterf"/>
    <property type="match status" value="5"/>
</dbReference>
<dbReference type="Gene3D" id="1.25.70.10">
    <property type="entry name" value="Transcription termination factor 3, mitochondrial"/>
    <property type="match status" value="2"/>
</dbReference>
<dbReference type="InterPro" id="IPR038538">
    <property type="entry name" value="MTERF_sf"/>
</dbReference>
<keyword evidence="2" id="KW-0805">Transcription regulation</keyword>
<dbReference type="FunFam" id="1.25.70.10:FF:000001">
    <property type="entry name" value="Mitochondrial transcription termination factor-like"/>
    <property type="match status" value="1"/>
</dbReference>
<dbReference type="EMBL" id="JAJAGQ010000005">
    <property type="protein sequence ID" value="KAJ8562746.1"/>
    <property type="molecule type" value="Genomic_DNA"/>
</dbReference>
<keyword evidence="5" id="KW-1185">Reference proteome</keyword>